<sequence>METKEGGSPNSEPVEALRRYSSGANPIRRVNAPSIALQTPLHPWVSLCPARIKKEPIARPSHHWHPPTCRSGFNLEQVSHETVVFHCVLNWTSSRRMAGGKHSKNVAVLDMRRNTFSLRDRAEAEQLNSQMKVNLPRFKGSVDIYIPEADQDQEEYLATVRVWRLGFGYNLHRILGWKKQLWVLPQ</sequence>
<evidence type="ECO:0000313" key="1">
    <source>
        <dbReference type="EMBL" id="KAK0729535.1"/>
    </source>
</evidence>
<comment type="caution">
    <text evidence="1">The sequence shown here is derived from an EMBL/GenBank/DDBJ whole genome shotgun (WGS) entry which is preliminary data.</text>
</comment>
<dbReference type="EMBL" id="JAUKUA010000001">
    <property type="protein sequence ID" value="KAK0729535.1"/>
    <property type="molecule type" value="Genomic_DNA"/>
</dbReference>
<organism evidence="1 2">
    <name type="scientific">Lasiosphaeris hirsuta</name>
    <dbReference type="NCBI Taxonomy" id="260670"/>
    <lineage>
        <taxon>Eukaryota</taxon>
        <taxon>Fungi</taxon>
        <taxon>Dikarya</taxon>
        <taxon>Ascomycota</taxon>
        <taxon>Pezizomycotina</taxon>
        <taxon>Sordariomycetes</taxon>
        <taxon>Sordariomycetidae</taxon>
        <taxon>Sordariales</taxon>
        <taxon>Lasiosphaeriaceae</taxon>
        <taxon>Lasiosphaeris</taxon>
    </lineage>
</organism>
<accession>A0AA40B8E3</accession>
<gene>
    <name evidence="1" type="ORF">B0H67DRAFT_559037</name>
</gene>
<evidence type="ECO:0000313" key="2">
    <source>
        <dbReference type="Proteomes" id="UP001172102"/>
    </source>
</evidence>
<proteinExistence type="predicted"/>
<reference evidence="1" key="1">
    <citation type="submission" date="2023-06" db="EMBL/GenBank/DDBJ databases">
        <title>Genome-scale phylogeny and comparative genomics of the fungal order Sordariales.</title>
        <authorList>
            <consortium name="Lawrence Berkeley National Laboratory"/>
            <person name="Hensen N."/>
            <person name="Bonometti L."/>
            <person name="Westerberg I."/>
            <person name="Brannstrom I.O."/>
            <person name="Guillou S."/>
            <person name="Cros-Aarteil S."/>
            <person name="Calhoun S."/>
            <person name="Haridas S."/>
            <person name="Kuo A."/>
            <person name="Mondo S."/>
            <person name="Pangilinan J."/>
            <person name="Riley R."/>
            <person name="Labutti K."/>
            <person name="Andreopoulos B."/>
            <person name="Lipzen A."/>
            <person name="Chen C."/>
            <person name="Yanf M."/>
            <person name="Daum C."/>
            <person name="Ng V."/>
            <person name="Clum A."/>
            <person name="Steindorff A."/>
            <person name="Ohm R."/>
            <person name="Martin F."/>
            <person name="Silar P."/>
            <person name="Natvig D."/>
            <person name="Lalanne C."/>
            <person name="Gautier V."/>
            <person name="Ament-Velasquez S.L."/>
            <person name="Kruys A."/>
            <person name="Hutchinson M.I."/>
            <person name="Powell A.J."/>
            <person name="Barry K."/>
            <person name="Miller A.N."/>
            <person name="Grigoriev I.V."/>
            <person name="Debuchy R."/>
            <person name="Gladieux P."/>
            <person name="Thoren M.H."/>
            <person name="Johannesson H."/>
        </authorList>
    </citation>
    <scope>NUCLEOTIDE SEQUENCE</scope>
    <source>
        <strain evidence="1">SMH4607-1</strain>
    </source>
</reference>
<protein>
    <submittedName>
        <fullName evidence="1">Uncharacterized protein</fullName>
    </submittedName>
</protein>
<dbReference type="Proteomes" id="UP001172102">
    <property type="component" value="Unassembled WGS sequence"/>
</dbReference>
<name>A0AA40B8E3_9PEZI</name>
<keyword evidence="2" id="KW-1185">Reference proteome</keyword>
<dbReference type="AlphaFoldDB" id="A0AA40B8E3"/>